<feature type="region of interest" description="Disordered" evidence="1">
    <location>
        <begin position="1"/>
        <end position="49"/>
    </location>
</feature>
<evidence type="ECO:0000256" key="1">
    <source>
        <dbReference type="SAM" id="MobiDB-lite"/>
    </source>
</evidence>
<evidence type="ECO:0000313" key="2">
    <source>
        <dbReference type="EMBL" id="KZM36692.1"/>
    </source>
</evidence>
<evidence type="ECO:0000313" key="4">
    <source>
        <dbReference type="Proteomes" id="UP000076447"/>
    </source>
</evidence>
<proteinExistence type="predicted"/>
<sequence>MHPQLMHDVADLGRREQLQEQTLRRSSLRRTTTRIPARTRQARLPRRTA</sequence>
<reference evidence="2 4" key="1">
    <citation type="submission" date="2016-01" db="EMBL/GenBank/DDBJ databases">
        <title>Genome sequence of Oerskovia enterophila VJag, an agar and cellulose degrading bacterium.</title>
        <authorList>
            <person name="Poehlein A."/>
            <person name="Jag V."/>
            <person name="Bengelsdorf F."/>
            <person name="Duerre P."/>
            <person name="Daniel R."/>
        </authorList>
    </citation>
    <scope>NUCLEOTIDE SEQUENCE [LARGE SCALE GENOMIC DNA]</scope>
    <source>
        <strain evidence="2 4">VJag</strain>
    </source>
</reference>
<feature type="compositionally biased region" description="Basic residues" evidence="1">
    <location>
        <begin position="40"/>
        <end position="49"/>
    </location>
</feature>
<dbReference type="PATRIC" id="fig|43678.3.peg.638"/>
<evidence type="ECO:0000313" key="5">
    <source>
        <dbReference type="Proteomes" id="UP000093412"/>
    </source>
</evidence>
<reference evidence="3 5" key="2">
    <citation type="submission" date="2016-06" db="EMBL/GenBank/DDBJ databases">
        <title>Genome sequence of Oerskovia enterophila DSM 43852.</title>
        <authorList>
            <person name="Poehlein A."/>
            <person name="Jag V."/>
            <person name="Bengelsdorf F.R."/>
            <person name="Daniel R."/>
            <person name="Duerre P."/>
        </authorList>
    </citation>
    <scope>NUCLEOTIDE SEQUENCE [LARGE SCALE GENOMIC DNA]</scope>
    <source>
        <strain evidence="3 5">DSM 43852</strain>
    </source>
</reference>
<dbReference type="Proteomes" id="UP000093412">
    <property type="component" value="Unassembled WGS sequence"/>
</dbReference>
<protein>
    <submittedName>
        <fullName evidence="2">Uncharacterized protein</fullName>
    </submittedName>
</protein>
<dbReference type="EMBL" id="LRIE01000044">
    <property type="protein sequence ID" value="KZM36692.1"/>
    <property type="molecule type" value="Genomic_DNA"/>
</dbReference>
<dbReference type="RefSeq" id="WP_157257454.1">
    <property type="nucleotide sequence ID" value="NZ_JBEPRG010000033.1"/>
</dbReference>
<dbReference type="EMBL" id="MAQA01000022">
    <property type="protein sequence ID" value="OCI31191.1"/>
    <property type="molecule type" value="Genomic_DNA"/>
</dbReference>
<dbReference type="AlphaFoldDB" id="A0A163SRH2"/>
<accession>A0A163SRH2</accession>
<keyword evidence="5" id="KW-1185">Reference proteome</keyword>
<comment type="caution">
    <text evidence="2">The sequence shown here is derived from an EMBL/GenBank/DDBJ whole genome shotgun (WGS) entry which is preliminary data.</text>
</comment>
<gene>
    <name evidence="3" type="ORF">OERS_21460</name>
    <name evidence="2" type="ORF">OJAG_06000</name>
</gene>
<dbReference type="Proteomes" id="UP000076447">
    <property type="component" value="Unassembled WGS sequence"/>
</dbReference>
<organism evidence="2 4">
    <name type="scientific">Oerskovia enterophila</name>
    <dbReference type="NCBI Taxonomy" id="43678"/>
    <lineage>
        <taxon>Bacteria</taxon>
        <taxon>Bacillati</taxon>
        <taxon>Actinomycetota</taxon>
        <taxon>Actinomycetes</taxon>
        <taxon>Micrococcales</taxon>
        <taxon>Cellulomonadaceae</taxon>
        <taxon>Oerskovia</taxon>
    </lineage>
</organism>
<dbReference type="STRING" id="43678.OJAG_06000"/>
<feature type="compositionally biased region" description="Basic and acidic residues" evidence="1">
    <location>
        <begin position="8"/>
        <end position="18"/>
    </location>
</feature>
<name>A0A163SRH2_9CELL</name>
<evidence type="ECO:0000313" key="3">
    <source>
        <dbReference type="EMBL" id="OCI31191.1"/>
    </source>
</evidence>